<evidence type="ECO:0008006" key="4">
    <source>
        <dbReference type="Google" id="ProtNLM"/>
    </source>
</evidence>
<sequence>MVVVVVVGLTAYILVHNYHIVHTRVVSCKSRITVTRQRRTHTHTDTYPIPELPAHRPPSTSLVHYHHHSFSHQTLHIAQLATYRKKGGHDPAMQEQSGAPEHRAPYSSHRPPKMPRLGRRRRRRRPPLSVERRCVRT</sequence>
<dbReference type="Proteomes" id="UP001365128">
    <property type="component" value="Unassembled WGS sequence"/>
</dbReference>
<proteinExistence type="predicted"/>
<dbReference type="EMBL" id="JBBPDW010000022">
    <property type="protein sequence ID" value="KAK7542974.1"/>
    <property type="molecule type" value="Genomic_DNA"/>
</dbReference>
<evidence type="ECO:0000256" key="1">
    <source>
        <dbReference type="SAM" id="MobiDB-lite"/>
    </source>
</evidence>
<gene>
    <name evidence="2" type="ORF">IWX46DRAFT_604163</name>
</gene>
<comment type="caution">
    <text evidence="2">The sequence shown here is derived from an EMBL/GenBank/DDBJ whole genome shotgun (WGS) entry which is preliminary data.</text>
</comment>
<reference evidence="2 3" key="1">
    <citation type="submission" date="2024-04" db="EMBL/GenBank/DDBJ databases">
        <title>Phyllosticta paracitricarpa is synonymous to the EU quarantine fungus P. citricarpa based on phylogenomic analyses.</title>
        <authorList>
            <consortium name="Lawrence Berkeley National Laboratory"/>
            <person name="Van Ingen-Buijs V.A."/>
            <person name="Van Westerhoven A.C."/>
            <person name="Haridas S."/>
            <person name="Skiadas P."/>
            <person name="Martin F."/>
            <person name="Groenewald J.Z."/>
            <person name="Crous P.W."/>
            <person name="Seidl M.F."/>
        </authorList>
    </citation>
    <scope>NUCLEOTIDE SEQUENCE [LARGE SCALE GENOMIC DNA]</scope>
    <source>
        <strain evidence="2 3">CBS 122670</strain>
    </source>
</reference>
<evidence type="ECO:0000313" key="2">
    <source>
        <dbReference type="EMBL" id="KAK7542974.1"/>
    </source>
</evidence>
<keyword evidence="3" id="KW-1185">Reference proteome</keyword>
<feature type="compositionally biased region" description="Basic residues" evidence="1">
    <location>
        <begin position="110"/>
        <end position="126"/>
    </location>
</feature>
<feature type="non-terminal residue" evidence="2">
    <location>
        <position position="1"/>
    </location>
</feature>
<protein>
    <recommendedName>
        <fullName evidence="4">Secreted protein</fullName>
    </recommendedName>
</protein>
<feature type="region of interest" description="Disordered" evidence="1">
    <location>
        <begin position="84"/>
        <end position="137"/>
    </location>
</feature>
<organism evidence="2 3">
    <name type="scientific">Phyllosticta citricarpa</name>
    <dbReference type="NCBI Taxonomy" id="55181"/>
    <lineage>
        <taxon>Eukaryota</taxon>
        <taxon>Fungi</taxon>
        <taxon>Dikarya</taxon>
        <taxon>Ascomycota</taxon>
        <taxon>Pezizomycotina</taxon>
        <taxon>Dothideomycetes</taxon>
        <taxon>Dothideomycetes incertae sedis</taxon>
        <taxon>Botryosphaeriales</taxon>
        <taxon>Phyllostictaceae</taxon>
        <taxon>Phyllosticta</taxon>
    </lineage>
</organism>
<name>A0ABR1M7P6_9PEZI</name>
<evidence type="ECO:0000313" key="3">
    <source>
        <dbReference type="Proteomes" id="UP001365128"/>
    </source>
</evidence>
<accession>A0ABR1M7P6</accession>